<organism evidence="1 2">
    <name type="scientific">Naegleria lovaniensis</name>
    <name type="common">Amoeba</name>
    <dbReference type="NCBI Taxonomy" id="51637"/>
    <lineage>
        <taxon>Eukaryota</taxon>
        <taxon>Discoba</taxon>
        <taxon>Heterolobosea</taxon>
        <taxon>Tetramitia</taxon>
        <taxon>Eutetramitia</taxon>
        <taxon>Vahlkampfiidae</taxon>
        <taxon>Naegleria</taxon>
    </lineage>
</organism>
<evidence type="ECO:0000313" key="1">
    <source>
        <dbReference type="EMBL" id="KAG2383106.1"/>
    </source>
</evidence>
<dbReference type="AlphaFoldDB" id="A0AA88KNY6"/>
<accession>A0AA88KNY6</accession>
<name>A0AA88KNY6_NAELO</name>
<dbReference type="RefSeq" id="XP_044548785.1">
    <property type="nucleotide sequence ID" value="XM_044694083.1"/>
</dbReference>
<gene>
    <name evidence="1" type="ORF">C9374_004443</name>
</gene>
<dbReference type="SUPFAM" id="SSF50985">
    <property type="entry name" value="RCC1/BLIP-II"/>
    <property type="match status" value="1"/>
</dbReference>
<dbReference type="Pfam" id="PF13540">
    <property type="entry name" value="RCC1_2"/>
    <property type="match status" value="1"/>
</dbReference>
<sequence>MSKVLYCGDLHLAGLSDIGFSAHDRFIEAEYHSSMVDFTNISKHVTESSTEQESRKPLNISYICSGGEEVTYSLFFLNGHEHKYFLQAVSRHLVKQLQAISFDDLFDEMIKKKSYSNTPQDLDHEAWIKFPSHALDTVSRRDSREMKQIVCHNKNRVLFEMMDGKLYFYNMILKQMYPFAIPDRGSITCIGSGTMSPFILVNTVNDQDNILTFNTDRIDLGATEGKNKIAFPNKPAEIKFMKCYCRQLFIFVLKNNYMYAFKGAGCTSIYGFENIPQEVVSRVVTGFENEGNIIGIDTGFAHVAVLLDNGAVYTMGLNNFGQLSQPVLRDEDTVMSFVKIALKVPSLAVCCGSTCTCVLTTSDIIFFGEVKNEFILTDPVDQEYKSFTRFWVHKKQYSDQDVSLGPWHGFIYRNSFHVKKFNTHFIHKLGEKVNNEKLSDIVLGTIND</sequence>
<comment type="caution">
    <text evidence="1">The sequence shown here is derived from an EMBL/GenBank/DDBJ whole genome shotgun (WGS) entry which is preliminary data.</text>
</comment>
<dbReference type="Proteomes" id="UP000816034">
    <property type="component" value="Unassembled WGS sequence"/>
</dbReference>
<proteinExistence type="predicted"/>
<dbReference type="Gene3D" id="2.130.10.30">
    <property type="entry name" value="Regulator of chromosome condensation 1/beta-lactamase-inhibitor protein II"/>
    <property type="match status" value="1"/>
</dbReference>
<reference evidence="1 2" key="1">
    <citation type="journal article" date="2018" name="BMC Genomics">
        <title>The genome of Naegleria lovaniensis, the basis for a comparative approach to unravel pathogenicity factors of the human pathogenic amoeba N. fowleri.</title>
        <authorList>
            <person name="Liechti N."/>
            <person name="Schurch N."/>
            <person name="Bruggmann R."/>
            <person name="Wittwer M."/>
        </authorList>
    </citation>
    <scope>NUCLEOTIDE SEQUENCE [LARGE SCALE GENOMIC DNA]</scope>
    <source>
        <strain evidence="1 2">ATCC 30569</strain>
    </source>
</reference>
<protein>
    <submittedName>
        <fullName evidence="1">Uncharacterized protein</fullName>
    </submittedName>
</protein>
<keyword evidence="2" id="KW-1185">Reference proteome</keyword>
<dbReference type="EMBL" id="PYSW02000021">
    <property type="protein sequence ID" value="KAG2383106.1"/>
    <property type="molecule type" value="Genomic_DNA"/>
</dbReference>
<dbReference type="GeneID" id="68096898"/>
<dbReference type="InterPro" id="IPR009091">
    <property type="entry name" value="RCC1/BLIP-II"/>
</dbReference>
<evidence type="ECO:0000313" key="2">
    <source>
        <dbReference type="Proteomes" id="UP000816034"/>
    </source>
</evidence>